<organism evidence="1 2">
    <name type="scientific">Aureliella helgolandensis</name>
    <dbReference type="NCBI Taxonomy" id="2527968"/>
    <lineage>
        <taxon>Bacteria</taxon>
        <taxon>Pseudomonadati</taxon>
        <taxon>Planctomycetota</taxon>
        <taxon>Planctomycetia</taxon>
        <taxon>Pirellulales</taxon>
        <taxon>Pirellulaceae</taxon>
        <taxon>Aureliella</taxon>
    </lineage>
</organism>
<name>A0A518GDT9_9BACT</name>
<gene>
    <name evidence="1" type="ORF">Q31a_51440</name>
</gene>
<evidence type="ECO:0000313" key="1">
    <source>
        <dbReference type="EMBL" id="QDV26765.1"/>
    </source>
</evidence>
<accession>A0A518GDT9</accession>
<sequence length="37" mass="3962">MMTPKPLQTVALENVRKAIDEEPAANHGSPFIGSLPT</sequence>
<dbReference type="AlphaFoldDB" id="A0A518GDT9"/>
<dbReference type="EMBL" id="CP036298">
    <property type="protein sequence ID" value="QDV26765.1"/>
    <property type="molecule type" value="Genomic_DNA"/>
</dbReference>
<proteinExistence type="predicted"/>
<evidence type="ECO:0000313" key="2">
    <source>
        <dbReference type="Proteomes" id="UP000318017"/>
    </source>
</evidence>
<keyword evidence="2" id="KW-1185">Reference proteome</keyword>
<reference evidence="1 2" key="1">
    <citation type="submission" date="2019-02" db="EMBL/GenBank/DDBJ databases">
        <title>Deep-cultivation of Planctomycetes and their phenomic and genomic characterization uncovers novel biology.</title>
        <authorList>
            <person name="Wiegand S."/>
            <person name="Jogler M."/>
            <person name="Boedeker C."/>
            <person name="Pinto D."/>
            <person name="Vollmers J."/>
            <person name="Rivas-Marin E."/>
            <person name="Kohn T."/>
            <person name="Peeters S.H."/>
            <person name="Heuer A."/>
            <person name="Rast P."/>
            <person name="Oberbeckmann S."/>
            <person name="Bunk B."/>
            <person name="Jeske O."/>
            <person name="Meyerdierks A."/>
            <person name="Storesund J.E."/>
            <person name="Kallscheuer N."/>
            <person name="Luecker S."/>
            <person name="Lage O.M."/>
            <person name="Pohl T."/>
            <person name="Merkel B.J."/>
            <person name="Hornburger P."/>
            <person name="Mueller R.-W."/>
            <person name="Bruemmer F."/>
            <person name="Labrenz M."/>
            <person name="Spormann A.M."/>
            <person name="Op den Camp H."/>
            <person name="Overmann J."/>
            <person name="Amann R."/>
            <person name="Jetten M.S.M."/>
            <person name="Mascher T."/>
            <person name="Medema M.H."/>
            <person name="Devos D.P."/>
            <person name="Kaster A.-K."/>
            <person name="Ovreas L."/>
            <person name="Rohde M."/>
            <person name="Galperin M.Y."/>
            <person name="Jogler C."/>
        </authorList>
    </citation>
    <scope>NUCLEOTIDE SEQUENCE [LARGE SCALE GENOMIC DNA]</scope>
    <source>
        <strain evidence="1 2">Q31a</strain>
    </source>
</reference>
<dbReference type="KEGG" id="ahel:Q31a_51440"/>
<dbReference type="Proteomes" id="UP000318017">
    <property type="component" value="Chromosome"/>
</dbReference>
<protein>
    <submittedName>
        <fullName evidence="1">Uncharacterized protein</fullName>
    </submittedName>
</protein>